<dbReference type="EMBL" id="JAEHTE010000002">
    <property type="protein sequence ID" value="MBI6882960.1"/>
    <property type="molecule type" value="Genomic_DNA"/>
</dbReference>
<gene>
    <name evidence="1" type="ORF">JEU22_03460</name>
</gene>
<dbReference type="RefSeq" id="WP_198746583.1">
    <property type="nucleotide sequence ID" value="NZ_JAEHTE010000002.1"/>
</dbReference>
<name>A0A8I1EAN1_PSEPU</name>
<dbReference type="Proteomes" id="UP000637061">
    <property type="component" value="Unassembled WGS sequence"/>
</dbReference>
<comment type="caution">
    <text evidence="1">The sequence shown here is derived from an EMBL/GenBank/DDBJ whole genome shotgun (WGS) entry which is preliminary data.</text>
</comment>
<evidence type="ECO:0000313" key="1">
    <source>
        <dbReference type="EMBL" id="MBI6882960.1"/>
    </source>
</evidence>
<proteinExistence type="predicted"/>
<organism evidence="1 2">
    <name type="scientific">Pseudomonas putida</name>
    <name type="common">Arthrobacter siderocapsulatus</name>
    <dbReference type="NCBI Taxonomy" id="303"/>
    <lineage>
        <taxon>Bacteria</taxon>
        <taxon>Pseudomonadati</taxon>
        <taxon>Pseudomonadota</taxon>
        <taxon>Gammaproteobacteria</taxon>
        <taxon>Pseudomonadales</taxon>
        <taxon>Pseudomonadaceae</taxon>
        <taxon>Pseudomonas</taxon>
    </lineage>
</organism>
<reference evidence="1" key="1">
    <citation type="submission" date="2020-12" db="EMBL/GenBank/DDBJ databases">
        <title>Enhanced detection system for hospital associated transmission using whole genome sequencing surveillance.</title>
        <authorList>
            <person name="Harrison L.H."/>
            <person name="Van Tyne D."/>
            <person name="Marsh J.W."/>
            <person name="Griffith M.P."/>
            <person name="Snyder D.J."/>
            <person name="Cooper V.S."/>
            <person name="Mustapha M."/>
        </authorList>
    </citation>
    <scope>NUCLEOTIDE SEQUENCE</scope>
    <source>
        <strain evidence="1">PSB00042</strain>
    </source>
</reference>
<sequence>MTNLLKNVETTVMAGFEGVLVIGNPCLGPNRRAGRVDDVWNAGFAKLEQAIKIAGDRKLLPIIVGDLLQDNHDIGQLVPIINLLNKKRVLLLPRNARWQERSEGHIAAVLSVTSVAQIAGANARRFQVPISHNGTVENLDLETYTPWGGVERLEPGSVGYIKIPAMDLTIMHGTKLPLIEGDGGGTRIVAGRMIRVTPNEEAMAINVYAVTREGVEAIELQRMPVVFSAVASTAEQTKEVLERDSKFVTLMRKAAESALEEEGKESMLTMIDDVCGTMGSDDWVRGQLYELAKEVGVSI</sequence>
<evidence type="ECO:0000313" key="2">
    <source>
        <dbReference type="Proteomes" id="UP000637061"/>
    </source>
</evidence>
<dbReference type="AlphaFoldDB" id="A0A8I1EAN1"/>
<accession>A0A8I1EAN1</accession>
<protein>
    <submittedName>
        <fullName evidence="1">Uncharacterized protein</fullName>
    </submittedName>
</protein>